<evidence type="ECO:0000256" key="4">
    <source>
        <dbReference type="PROSITE-ProRule" id="PRU00433"/>
    </source>
</evidence>
<dbReference type="GO" id="GO:0046872">
    <property type="term" value="F:metal ion binding"/>
    <property type="evidence" value="ECO:0007669"/>
    <property type="project" value="UniProtKB-KW"/>
</dbReference>
<accession>A0A2I2MB29</accession>
<dbReference type="GO" id="GO:0020037">
    <property type="term" value="F:heme binding"/>
    <property type="evidence" value="ECO:0007669"/>
    <property type="project" value="InterPro"/>
</dbReference>
<protein>
    <submittedName>
        <fullName evidence="6">Cytochrome C</fullName>
    </submittedName>
</protein>
<name>A0A2I2MB29_9FLAO</name>
<dbReference type="SUPFAM" id="SSF46626">
    <property type="entry name" value="Cytochrome c"/>
    <property type="match status" value="1"/>
</dbReference>
<dbReference type="InterPro" id="IPR009056">
    <property type="entry name" value="Cyt_c-like_dom"/>
</dbReference>
<dbReference type="InterPro" id="IPR036909">
    <property type="entry name" value="Cyt_c-like_dom_sf"/>
</dbReference>
<organism evidence="6 7">
    <name type="scientific">Tenacibaculum finnmarkense genomovar ulcerans</name>
    <dbReference type="NCBI Taxonomy" id="2781388"/>
    <lineage>
        <taxon>Bacteria</taxon>
        <taxon>Pseudomonadati</taxon>
        <taxon>Bacteroidota</taxon>
        <taxon>Flavobacteriia</taxon>
        <taxon>Flavobacteriales</taxon>
        <taxon>Flavobacteriaceae</taxon>
        <taxon>Tenacibaculum</taxon>
        <taxon>Tenacibaculum finnmarkense</taxon>
    </lineage>
</organism>
<evidence type="ECO:0000313" key="6">
    <source>
        <dbReference type="EMBL" id="SOU89741.1"/>
    </source>
</evidence>
<keyword evidence="3 4" id="KW-0408">Iron</keyword>
<feature type="domain" description="Cytochrome c" evidence="5">
    <location>
        <begin position="78"/>
        <end position="167"/>
    </location>
</feature>
<evidence type="ECO:0000256" key="3">
    <source>
        <dbReference type="ARBA" id="ARBA00023004"/>
    </source>
</evidence>
<evidence type="ECO:0000313" key="7">
    <source>
        <dbReference type="Proteomes" id="UP000490060"/>
    </source>
</evidence>
<proteinExistence type="predicted"/>
<dbReference type="PROSITE" id="PS51007">
    <property type="entry name" value="CYTC"/>
    <property type="match status" value="1"/>
</dbReference>
<dbReference type="Pfam" id="PF00034">
    <property type="entry name" value="Cytochrom_C"/>
    <property type="match status" value="1"/>
</dbReference>
<keyword evidence="2 4" id="KW-0479">Metal-binding</keyword>
<evidence type="ECO:0000256" key="2">
    <source>
        <dbReference type="ARBA" id="ARBA00022723"/>
    </source>
</evidence>
<dbReference type="AlphaFoldDB" id="A0A2I2MB29"/>
<keyword evidence="1 4" id="KW-0349">Heme</keyword>
<dbReference type="EMBL" id="OENE01000048">
    <property type="protein sequence ID" value="SOU89741.1"/>
    <property type="molecule type" value="Genomic_DNA"/>
</dbReference>
<dbReference type="RefSeq" id="WP_058885214.1">
    <property type="nucleotide sequence ID" value="NZ_JAFMUG010000004.1"/>
</dbReference>
<reference evidence="6 7" key="1">
    <citation type="submission" date="2017-11" db="EMBL/GenBank/DDBJ databases">
        <authorList>
            <person name="Duchaud E."/>
        </authorList>
    </citation>
    <scope>NUCLEOTIDE SEQUENCE [LARGE SCALE GENOMIC DNA]</scope>
    <source>
        <strain evidence="6 7">TNO010</strain>
    </source>
</reference>
<dbReference type="Proteomes" id="UP000490060">
    <property type="component" value="Unassembled WGS sequence"/>
</dbReference>
<dbReference type="PROSITE" id="PS51257">
    <property type="entry name" value="PROKAR_LIPOPROTEIN"/>
    <property type="match status" value="1"/>
</dbReference>
<dbReference type="Gene3D" id="1.10.760.10">
    <property type="entry name" value="Cytochrome c-like domain"/>
    <property type="match status" value="1"/>
</dbReference>
<sequence length="167" mass="18584">MKLQNVFLLLLVALFISCGGTEKKAPSYSSGKSVQKTVEKAPEKKLKKKLEKPEIIDLKNKGIGSVKSVTLAATIDQDMVAKGAKTFKNKCSACHRTNRKFIGPNPTGVLKRRSPEWVMNMILNPGEMVKKDPIAKALLLKFNGSPMANQHLTKEQAREVLEYFRTL</sequence>
<evidence type="ECO:0000256" key="1">
    <source>
        <dbReference type="ARBA" id="ARBA00022617"/>
    </source>
</evidence>
<evidence type="ECO:0000259" key="5">
    <source>
        <dbReference type="PROSITE" id="PS51007"/>
    </source>
</evidence>
<dbReference type="GO" id="GO:0009055">
    <property type="term" value="F:electron transfer activity"/>
    <property type="evidence" value="ECO:0007669"/>
    <property type="project" value="InterPro"/>
</dbReference>
<gene>
    <name evidence="6" type="ORF">TNO010_520128</name>
</gene>